<evidence type="ECO:0008006" key="4">
    <source>
        <dbReference type="Google" id="ProtNLM"/>
    </source>
</evidence>
<protein>
    <recommendedName>
        <fullName evidence="4">Secreted protein</fullName>
    </recommendedName>
</protein>
<dbReference type="AlphaFoldDB" id="C1B504"/>
<proteinExistence type="predicted"/>
<feature type="chain" id="PRO_5038717312" description="Secreted protein" evidence="1">
    <location>
        <begin position="32"/>
        <end position="187"/>
    </location>
</feature>
<gene>
    <name evidence="2" type="ordered locus">ROP_26830</name>
</gene>
<name>C1B504_RHOOB</name>
<dbReference type="HOGENOM" id="CLU_1495098_0_0_11"/>
<evidence type="ECO:0000256" key="1">
    <source>
        <dbReference type="SAM" id="SignalP"/>
    </source>
</evidence>
<dbReference type="EMBL" id="AP011115">
    <property type="protein sequence ID" value="BAH50930.1"/>
    <property type="molecule type" value="Genomic_DNA"/>
</dbReference>
<sequence>MKKMGGLMSNQLGRRACAAALTAVGLGTAVAVGGGAVAHAQPAPPTSTTMTCSSANPLVWAPPFTWTVNASSGESLRPGGSALEPAILLSGGNELPTPPGGLIPSIGVNWYGTRVSVDWHNTTTGATGHSVSDEAAWQQKPGIPINRTWTGTGTVSFTVTVQTGAGWWFVNSQNAVCQGTISVVPGR</sequence>
<evidence type="ECO:0000313" key="3">
    <source>
        <dbReference type="Proteomes" id="UP000002212"/>
    </source>
</evidence>
<dbReference type="KEGG" id="rop:ROP_26830"/>
<reference evidence="2 3" key="1">
    <citation type="submission" date="2009-03" db="EMBL/GenBank/DDBJ databases">
        <title>Comparison of the complete genome sequences of Rhodococcus erythropolis PR4 and Rhodococcus opacus B4.</title>
        <authorList>
            <person name="Takarada H."/>
            <person name="Sekine M."/>
            <person name="Hosoyama A."/>
            <person name="Yamada R."/>
            <person name="Fujisawa T."/>
            <person name="Omata S."/>
            <person name="Shimizu A."/>
            <person name="Tsukatani N."/>
            <person name="Tanikawa S."/>
            <person name="Fujita N."/>
            <person name="Harayama S."/>
        </authorList>
    </citation>
    <scope>NUCLEOTIDE SEQUENCE [LARGE SCALE GENOMIC DNA]</scope>
    <source>
        <strain evidence="2 3">B4</strain>
    </source>
</reference>
<feature type="signal peptide" evidence="1">
    <location>
        <begin position="1"/>
        <end position="31"/>
    </location>
</feature>
<accession>C1B504</accession>
<evidence type="ECO:0000313" key="2">
    <source>
        <dbReference type="EMBL" id="BAH50930.1"/>
    </source>
</evidence>
<dbReference type="Proteomes" id="UP000002212">
    <property type="component" value="Chromosome"/>
</dbReference>
<dbReference type="PATRIC" id="fig|632772.20.peg.2806"/>
<organism evidence="2 3">
    <name type="scientific">Rhodococcus opacus (strain B4)</name>
    <dbReference type="NCBI Taxonomy" id="632772"/>
    <lineage>
        <taxon>Bacteria</taxon>
        <taxon>Bacillati</taxon>
        <taxon>Actinomycetota</taxon>
        <taxon>Actinomycetes</taxon>
        <taxon>Mycobacteriales</taxon>
        <taxon>Nocardiaceae</taxon>
        <taxon>Rhodococcus</taxon>
    </lineage>
</organism>
<keyword evidence="1" id="KW-0732">Signal</keyword>